<comment type="caution">
    <text evidence="1">The sequence shown here is derived from an EMBL/GenBank/DDBJ whole genome shotgun (WGS) entry which is preliminary data.</text>
</comment>
<dbReference type="AlphaFoldDB" id="A0A9P5Q4F1"/>
<dbReference type="OrthoDB" id="5548689at2759"/>
<organism evidence="1 2">
    <name type="scientific">Rhodocollybia butyracea</name>
    <dbReference type="NCBI Taxonomy" id="206335"/>
    <lineage>
        <taxon>Eukaryota</taxon>
        <taxon>Fungi</taxon>
        <taxon>Dikarya</taxon>
        <taxon>Basidiomycota</taxon>
        <taxon>Agaricomycotina</taxon>
        <taxon>Agaricomycetes</taxon>
        <taxon>Agaricomycetidae</taxon>
        <taxon>Agaricales</taxon>
        <taxon>Marasmiineae</taxon>
        <taxon>Omphalotaceae</taxon>
        <taxon>Rhodocollybia</taxon>
    </lineage>
</organism>
<accession>A0A9P5Q4F1</accession>
<dbReference type="EMBL" id="JADNRY010000018">
    <property type="protein sequence ID" value="KAF9073390.1"/>
    <property type="molecule type" value="Genomic_DNA"/>
</dbReference>
<evidence type="ECO:0008006" key="3">
    <source>
        <dbReference type="Google" id="ProtNLM"/>
    </source>
</evidence>
<gene>
    <name evidence="1" type="ORF">BDP27DRAFT_1400282</name>
</gene>
<dbReference type="SUPFAM" id="SSF52047">
    <property type="entry name" value="RNI-like"/>
    <property type="match status" value="1"/>
</dbReference>
<protein>
    <recommendedName>
        <fullName evidence="3">F-box domain-containing protein</fullName>
    </recommendedName>
</protein>
<name>A0A9P5Q4F1_9AGAR</name>
<dbReference type="Proteomes" id="UP000772434">
    <property type="component" value="Unassembled WGS sequence"/>
</dbReference>
<dbReference type="InterPro" id="IPR032675">
    <property type="entry name" value="LRR_dom_sf"/>
</dbReference>
<keyword evidence="2" id="KW-1185">Reference proteome</keyword>
<sequence>MSDDIQESPLESKTLTPTHSQTFVSLESAYQPLYAELLAKSRHNDIRNSPVARAEAHALIDQTRSNLQTCSESTTRGHILRVLELQESLLAPIRTLPSDVLTMIFQLVIETSGEPGITYSTQISKRTELSGCIFRLTWICFWWRHEAVSYSTFWSRIKVDLPHRNVSLRTTEMTAFVNECVLRSGVSAPLRVELFLVYPDAIPSVVTTLVAQAHRWRQATFKLSFMSAEYIDGLFPFEPSSTQFPLLKNLSVNSLHPLSNWILDCHPPLQKLELDSLSESYADVIGGRNLKVLKVGCYWGVSLARLLHLCPCLESLTLQSFAFRGNPDAKEIACRSSLMTLDVGGDLENDEKIENGAWNCVTLPKLTKLQVMLPDLVDVERWPTAAYEADTSVSELKEVLKRSECALQHVNLILYTEHYVLWPEIEVEVVGDSGREPWDKQEKRSSVREFN</sequence>
<evidence type="ECO:0000313" key="2">
    <source>
        <dbReference type="Proteomes" id="UP000772434"/>
    </source>
</evidence>
<evidence type="ECO:0000313" key="1">
    <source>
        <dbReference type="EMBL" id="KAF9073390.1"/>
    </source>
</evidence>
<proteinExistence type="predicted"/>
<dbReference type="Gene3D" id="3.80.10.10">
    <property type="entry name" value="Ribonuclease Inhibitor"/>
    <property type="match status" value="1"/>
</dbReference>
<reference evidence="1" key="1">
    <citation type="submission" date="2020-11" db="EMBL/GenBank/DDBJ databases">
        <authorList>
            <consortium name="DOE Joint Genome Institute"/>
            <person name="Ahrendt S."/>
            <person name="Riley R."/>
            <person name="Andreopoulos W."/>
            <person name="Labutti K."/>
            <person name="Pangilinan J."/>
            <person name="Ruiz-Duenas F.J."/>
            <person name="Barrasa J.M."/>
            <person name="Sanchez-Garcia M."/>
            <person name="Camarero S."/>
            <person name="Miyauchi S."/>
            <person name="Serrano A."/>
            <person name="Linde D."/>
            <person name="Babiker R."/>
            <person name="Drula E."/>
            <person name="Ayuso-Fernandez I."/>
            <person name="Pacheco R."/>
            <person name="Padilla G."/>
            <person name="Ferreira P."/>
            <person name="Barriuso J."/>
            <person name="Kellner H."/>
            <person name="Castanera R."/>
            <person name="Alfaro M."/>
            <person name="Ramirez L."/>
            <person name="Pisabarro A.G."/>
            <person name="Kuo A."/>
            <person name="Tritt A."/>
            <person name="Lipzen A."/>
            <person name="He G."/>
            <person name="Yan M."/>
            <person name="Ng V."/>
            <person name="Cullen D."/>
            <person name="Martin F."/>
            <person name="Rosso M.-N."/>
            <person name="Henrissat B."/>
            <person name="Hibbett D."/>
            <person name="Martinez A.T."/>
            <person name="Grigoriev I.V."/>
        </authorList>
    </citation>
    <scope>NUCLEOTIDE SEQUENCE</scope>
    <source>
        <strain evidence="1">AH 40177</strain>
    </source>
</reference>